<proteinExistence type="predicted"/>
<reference evidence="2" key="1">
    <citation type="submission" date="2018-05" db="EMBL/GenBank/DDBJ databases">
        <authorList>
            <person name="Lanie J.A."/>
            <person name="Ng W.-L."/>
            <person name="Kazmierczak K.M."/>
            <person name="Andrzejewski T.M."/>
            <person name="Davidsen T.M."/>
            <person name="Wayne K.J."/>
            <person name="Tettelin H."/>
            <person name="Glass J.I."/>
            <person name="Rusch D."/>
            <person name="Podicherti R."/>
            <person name="Tsui H.-C.T."/>
            <person name="Winkler M.E."/>
        </authorList>
    </citation>
    <scope>NUCLEOTIDE SEQUENCE</scope>
</reference>
<evidence type="ECO:0000259" key="1">
    <source>
        <dbReference type="Pfam" id="PF00501"/>
    </source>
</evidence>
<dbReference type="InterPro" id="IPR042099">
    <property type="entry name" value="ANL_N_sf"/>
</dbReference>
<sequence>MPTTRSQGVSNQATKLPSIYVTVPSTLEGINASLKARLTHVNVNYRYIDHELIYLLDNSDATVVIYQSEFQAQVDQIRDQLPGVKQWLAVNDGDPSSYEAMVETGDGNPTNLARSPEALLLLYTGSTTCMSKGVMWQHHDLFTVLGAGGNWRDTPSYEDLD</sequence>
<feature type="non-terminal residue" evidence="2">
    <location>
        <position position="161"/>
    </location>
</feature>
<protein>
    <recommendedName>
        <fullName evidence="1">AMP-dependent synthetase/ligase domain-containing protein</fullName>
    </recommendedName>
</protein>
<evidence type="ECO:0000313" key="2">
    <source>
        <dbReference type="EMBL" id="SVE08266.1"/>
    </source>
</evidence>
<dbReference type="EMBL" id="UINC01192901">
    <property type="protein sequence ID" value="SVE08266.1"/>
    <property type="molecule type" value="Genomic_DNA"/>
</dbReference>
<dbReference type="Pfam" id="PF00501">
    <property type="entry name" value="AMP-binding"/>
    <property type="match status" value="1"/>
</dbReference>
<feature type="domain" description="AMP-dependent synthetase/ligase" evidence="1">
    <location>
        <begin position="24"/>
        <end position="144"/>
    </location>
</feature>
<dbReference type="SUPFAM" id="SSF56801">
    <property type="entry name" value="Acetyl-CoA synthetase-like"/>
    <property type="match status" value="1"/>
</dbReference>
<name>A0A383AK34_9ZZZZ</name>
<dbReference type="AlphaFoldDB" id="A0A383AK34"/>
<dbReference type="Gene3D" id="3.40.50.12780">
    <property type="entry name" value="N-terminal domain of ligase-like"/>
    <property type="match status" value="1"/>
</dbReference>
<dbReference type="InterPro" id="IPR000873">
    <property type="entry name" value="AMP-dep_synth/lig_dom"/>
</dbReference>
<accession>A0A383AK34</accession>
<organism evidence="2">
    <name type="scientific">marine metagenome</name>
    <dbReference type="NCBI Taxonomy" id="408172"/>
    <lineage>
        <taxon>unclassified sequences</taxon>
        <taxon>metagenomes</taxon>
        <taxon>ecological metagenomes</taxon>
    </lineage>
</organism>
<gene>
    <name evidence="2" type="ORF">METZ01_LOCUS461120</name>
</gene>